<sequence>MNRGVKRGRTATPSPAPSSRRSSSPAPLPEPLTTASHVPTLKRQETKRYLPDTHSRESTEASSSHSDESVHMERSREREEAVLLEGCGLSGDALEKFLQKNFVDYVDEELFDVAALEILEN</sequence>
<reference evidence="2 3" key="1">
    <citation type="submission" date="2021-02" db="EMBL/GenBank/DDBJ databases">
        <title>Porcisia hertigi Genome sequencing and assembly.</title>
        <authorList>
            <person name="Almutairi H."/>
            <person name="Gatherer D."/>
        </authorList>
    </citation>
    <scope>NUCLEOTIDE SEQUENCE [LARGE SCALE GENOMIC DNA]</scope>
    <source>
        <strain evidence="2 3">C119</strain>
    </source>
</reference>
<dbReference type="OrthoDB" id="267651at2759"/>
<accession>A0A836HIR6</accession>
<evidence type="ECO:0000256" key="1">
    <source>
        <dbReference type="SAM" id="MobiDB-lite"/>
    </source>
</evidence>
<keyword evidence="3" id="KW-1185">Reference proteome</keyword>
<gene>
    <name evidence="2" type="ORF">JKF63_03733</name>
</gene>
<dbReference type="RefSeq" id="XP_067755971.1">
    <property type="nucleotide sequence ID" value="XM_067899732.1"/>
</dbReference>
<evidence type="ECO:0000313" key="3">
    <source>
        <dbReference type="Proteomes" id="UP000674318"/>
    </source>
</evidence>
<dbReference type="Proteomes" id="UP000674318">
    <property type="component" value="Chromosome 28"/>
</dbReference>
<comment type="caution">
    <text evidence="2">The sequence shown here is derived from an EMBL/GenBank/DDBJ whole genome shotgun (WGS) entry which is preliminary data.</text>
</comment>
<feature type="compositionally biased region" description="Low complexity" evidence="1">
    <location>
        <begin position="10"/>
        <end position="36"/>
    </location>
</feature>
<name>A0A836HIR6_9TRYP</name>
<dbReference type="EMBL" id="JAFJZO010000028">
    <property type="protein sequence ID" value="KAG5500637.1"/>
    <property type="molecule type" value="Genomic_DNA"/>
</dbReference>
<evidence type="ECO:0000313" key="2">
    <source>
        <dbReference type="EMBL" id="KAG5500637.1"/>
    </source>
</evidence>
<feature type="compositionally biased region" description="Basic and acidic residues" evidence="1">
    <location>
        <begin position="42"/>
        <end position="78"/>
    </location>
</feature>
<proteinExistence type="predicted"/>
<protein>
    <submittedName>
        <fullName evidence="2">Uncharacterized protein</fullName>
    </submittedName>
</protein>
<dbReference type="AlphaFoldDB" id="A0A836HIR6"/>
<dbReference type="KEGG" id="phet:94289809"/>
<organism evidence="2 3">
    <name type="scientific">Porcisia hertigi</name>
    <dbReference type="NCBI Taxonomy" id="2761500"/>
    <lineage>
        <taxon>Eukaryota</taxon>
        <taxon>Discoba</taxon>
        <taxon>Euglenozoa</taxon>
        <taxon>Kinetoplastea</taxon>
        <taxon>Metakinetoplastina</taxon>
        <taxon>Trypanosomatida</taxon>
        <taxon>Trypanosomatidae</taxon>
        <taxon>Leishmaniinae</taxon>
        <taxon>Porcisia</taxon>
    </lineage>
</organism>
<feature type="region of interest" description="Disordered" evidence="1">
    <location>
        <begin position="1"/>
        <end position="78"/>
    </location>
</feature>
<dbReference type="GeneID" id="94289809"/>